<gene>
    <name evidence="1" type="ORF">MOV08_06825</name>
</gene>
<name>A0ABY8A4A3_9ACTN</name>
<protein>
    <submittedName>
        <fullName evidence="1">Uncharacterized protein</fullName>
    </submittedName>
</protein>
<evidence type="ECO:0000313" key="1">
    <source>
        <dbReference type="EMBL" id="WEB39044.1"/>
    </source>
</evidence>
<organism evidence="1 2">
    <name type="scientific">Streptomyces yunnanensis</name>
    <dbReference type="NCBI Taxonomy" id="156453"/>
    <lineage>
        <taxon>Bacteria</taxon>
        <taxon>Bacillati</taxon>
        <taxon>Actinomycetota</taxon>
        <taxon>Actinomycetes</taxon>
        <taxon>Kitasatosporales</taxon>
        <taxon>Streptomycetaceae</taxon>
        <taxon>Streptomyces</taxon>
    </lineage>
</organism>
<evidence type="ECO:0000313" key="2">
    <source>
        <dbReference type="Proteomes" id="UP001218629"/>
    </source>
</evidence>
<dbReference type="EMBL" id="CP095749">
    <property type="protein sequence ID" value="WEB39044.1"/>
    <property type="molecule type" value="Genomic_DNA"/>
</dbReference>
<reference evidence="1 2" key="1">
    <citation type="submission" date="2022-03" db="EMBL/GenBank/DDBJ databases">
        <title>Streptomyces yunnanensis P86,complete genome.</title>
        <authorList>
            <person name="Chen S."/>
            <person name="Zhang Q."/>
        </authorList>
    </citation>
    <scope>NUCLEOTIDE SEQUENCE [LARGE SCALE GENOMIC DNA]</scope>
    <source>
        <strain evidence="1 2">P86</strain>
    </source>
</reference>
<keyword evidence="2" id="KW-1185">Reference proteome</keyword>
<proteinExistence type="predicted"/>
<dbReference type="RefSeq" id="WP_275306700.1">
    <property type="nucleotide sequence ID" value="NZ_CP095749.1"/>
</dbReference>
<accession>A0ABY8A4A3</accession>
<sequence length="189" mass="19548">MATAIASTAGVALAGPAGATTSYGHPHQKVVVIIVKESRHCRDFNVVKVVVVKKDRKVIIIKEFLRCDFRRHNDYIFFAKKVFFKRAFRTTHKVFAINAPARGTVPLTPAKVPFSTDPTRISINEPRTPMNLTSPSSLGSITPGYVSGSPSGSTAGSGAAGASLGAGGVSAGSGAAGVSMGTGGMAGMR</sequence>
<dbReference type="Proteomes" id="UP001218629">
    <property type="component" value="Chromosome"/>
</dbReference>